<dbReference type="Pfam" id="PF03543">
    <property type="entry name" value="Peptidase_C58"/>
    <property type="match status" value="1"/>
</dbReference>
<organism evidence="5 6">
    <name type="scientific">Paraburkholderia rhizosphaerae</name>
    <dbReference type="NCBI Taxonomy" id="480658"/>
    <lineage>
        <taxon>Bacteria</taxon>
        <taxon>Pseudomonadati</taxon>
        <taxon>Pseudomonadota</taxon>
        <taxon>Betaproteobacteria</taxon>
        <taxon>Burkholderiales</taxon>
        <taxon>Burkholderiaceae</taxon>
        <taxon>Paraburkholderia</taxon>
    </lineage>
</organism>
<dbReference type="RefSeq" id="WP_279589196.1">
    <property type="nucleotide sequence ID" value="NZ_JBHLUW010000022.1"/>
</dbReference>
<feature type="domain" description="Peptidase C58 YopT-type" evidence="4">
    <location>
        <begin position="12"/>
        <end position="185"/>
    </location>
</feature>
<protein>
    <submittedName>
        <fullName evidence="5">Virulence surface antigen</fullName>
    </submittedName>
</protein>
<dbReference type="Gene3D" id="3.90.70.20">
    <property type="match status" value="1"/>
</dbReference>
<evidence type="ECO:0000259" key="4">
    <source>
        <dbReference type="Pfam" id="PF03543"/>
    </source>
</evidence>
<gene>
    <name evidence="5" type="ORF">BX592_113139</name>
</gene>
<dbReference type="Proteomes" id="UP000295509">
    <property type="component" value="Unassembled WGS sequence"/>
</dbReference>
<proteinExistence type="predicted"/>
<sequence>MEQPTFSFRQANLLRGMTSTLKNGACWGLTMTWVRSCESGGASAAAIALGQGTTAHEALITHADRGNQFLSGASGDNNIANGVVMLSNGQFDAARDTQADGAVSSHAGVSKSKSMAIAAALLSKADDYYGLLIISLAGGRHAMAVTKRGSEWALFDPNYGTWRYSGNDALTKFPGLLKDNFDSYKVTEVNLYKLTRLF</sequence>
<keyword evidence="6" id="KW-1185">Reference proteome</keyword>
<keyword evidence="2" id="KW-0378">Hydrolase</keyword>
<name>A0A4R8LME1_9BURK</name>
<dbReference type="InterPro" id="IPR006473">
    <property type="entry name" value="Peptidase_C58_Yopt"/>
</dbReference>
<reference evidence="5 6" key="1">
    <citation type="submission" date="2019-03" db="EMBL/GenBank/DDBJ databases">
        <title>Genomic Encyclopedia of Type Strains, Phase III (KMG-III): the genomes of soil and plant-associated and newly described type strains.</title>
        <authorList>
            <person name="Whitman W."/>
        </authorList>
    </citation>
    <scope>NUCLEOTIDE SEQUENCE [LARGE SCALE GENOMIC DNA]</scope>
    <source>
        <strain evidence="5 6">LMG 29544</strain>
    </source>
</reference>
<evidence type="ECO:0000256" key="3">
    <source>
        <dbReference type="ARBA" id="ARBA00022807"/>
    </source>
</evidence>
<accession>A0A4R8LME1</accession>
<dbReference type="EMBL" id="SORE01000013">
    <property type="protein sequence ID" value="TDY46511.1"/>
    <property type="molecule type" value="Genomic_DNA"/>
</dbReference>
<evidence type="ECO:0000313" key="6">
    <source>
        <dbReference type="Proteomes" id="UP000295509"/>
    </source>
</evidence>
<dbReference type="SUPFAM" id="SSF54001">
    <property type="entry name" value="Cysteine proteinases"/>
    <property type="match status" value="1"/>
</dbReference>
<dbReference type="InterPro" id="IPR038765">
    <property type="entry name" value="Papain-like_cys_pep_sf"/>
</dbReference>
<keyword evidence="1" id="KW-0645">Protease</keyword>
<evidence type="ECO:0000256" key="2">
    <source>
        <dbReference type="ARBA" id="ARBA00022801"/>
    </source>
</evidence>
<dbReference type="GO" id="GO:0004197">
    <property type="term" value="F:cysteine-type endopeptidase activity"/>
    <property type="evidence" value="ECO:0007669"/>
    <property type="project" value="InterPro"/>
</dbReference>
<dbReference type="AlphaFoldDB" id="A0A4R8LME1"/>
<keyword evidence="3" id="KW-0788">Thiol protease</keyword>
<evidence type="ECO:0000256" key="1">
    <source>
        <dbReference type="ARBA" id="ARBA00022670"/>
    </source>
</evidence>
<evidence type="ECO:0000313" key="5">
    <source>
        <dbReference type="EMBL" id="TDY46511.1"/>
    </source>
</evidence>
<comment type="caution">
    <text evidence="5">The sequence shown here is derived from an EMBL/GenBank/DDBJ whole genome shotgun (WGS) entry which is preliminary data.</text>
</comment>
<dbReference type="GO" id="GO:0006508">
    <property type="term" value="P:proteolysis"/>
    <property type="evidence" value="ECO:0007669"/>
    <property type="project" value="UniProtKB-KW"/>
</dbReference>